<organism evidence="2 3">
    <name type="scientific">Alicyclobacillus tolerans</name>
    <dbReference type="NCBI Taxonomy" id="90970"/>
    <lineage>
        <taxon>Bacteria</taxon>
        <taxon>Bacillati</taxon>
        <taxon>Bacillota</taxon>
        <taxon>Bacilli</taxon>
        <taxon>Bacillales</taxon>
        <taxon>Alicyclobacillaceae</taxon>
        <taxon>Alicyclobacillus</taxon>
    </lineage>
</organism>
<accession>A0A1M6MDP4</accession>
<dbReference type="STRING" id="1830138.SAMN05443507_10420"/>
<dbReference type="EMBL" id="FRAF01000004">
    <property type="protein sequence ID" value="SHJ81516.1"/>
    <property type="molecule type" value="Genomic_DNA"/>
</dbReference>
<evidence type="ECO:0000313" key="3">
    <source>
        <dbReference type="Proteomes" id="UP000184016"/>
    </source>
</evidence>
<dbReference type="OrthoDB" id="2620164at2"/>
<reference evidence="3" key="1">
    <citation type="submission" date="2016-11" db="EMBL/GenBank/DDBJ databases">
        <authorList>
            <person name="Varghese N."/>
            <person name="Submissions S."/>
        </authorList>
    </citation>
    <scope>NUCLEOTIDE SEQUENCE [LARGE SCALE GENOMIC DNA]</scope>
    <source>
        <strain evidence="3">USBA-503</strain>
    </source>
</reference>
<evidence type="ECO:0000256" key="1">
    <source>
        <dbReference type="SAM" id="Coils"/>
    </source>
</evidence>
<evidence type="ECO:0000313" key="2">
    <source>
        <dbReference type="EMBL" id="SHJ81516.1"/>
    </source>
</evidence>
<feature type="coiled-coil region" evidence="1">
    <location>
        <begin position="6"/>
        <end position="33"/>
    </location>
</feature>
<dbReference type="Proteomes" id="UP000184016">
    <property type="component" value="Unassembled WGS sequence"/>
</dbReference>
<sequence>MLWKKKRSTKAQLDEIKQQQEELKNILQSLLNRESSRVNIQELHINEANFDELIFKLESIDVQELSGSLNLGNNFSPRVVQSPKSIENLASSHWVDQTEAKPLNSNTEHQDYEGRVFATGSGYRFSSDGSHPQSKRR</sequence>
<dbReference type="RefSeq" id="WP_072873108.1">
    <property type="nucleotide sequence ID" value="NZ_FRAF01000004.1"/>
</dbReference>
<name>A0A1M6MDP4_9BACL</name>
<protein>
    <submittedName>
        <fullName evidence="2">Uncharacterized protein</fullName>
    </submittedName>
</protein>
<dbReference type="AlphaFoldDB" id="A0A1M6MDP4"/>
<gene>
    <name evidence="2" type="ORF">SAMN05443507_10420</name>
</gene>
<keyword evidence="3" id="KW-1185">Reference proteome</keyword>
<keyword evidence="1" id="KW-0175">Coiled coil</keyword>
<proteinExistence type="predicted"/>